<dbReference type="Proteomes" id="UP000184225">
    <property type="component" value="Unassembled WGS sequence"/>
</dbReference>
<dbReference type="EMBL" id="FQYY01000009">
    <property type="protein sequence ID" value="SHJ17240.1"/>
    <property type="molecule type" value="Genomic_DNA"/>
</dbReference>
<proteinExistence type="inferred from homology"/>
<feature type="domain" description="Glycosyltransferase 2-like" evidence="4">
    <location>
        <begin position="5"/>
        <end position="138"/>
    </location>
</feature>
<evidence type="ECO:0000256" key="2">
    <source>
        <dbReference type="ARBA" id="ARBA00022676"/>
    </source>
</evidence>
<gene>
    <name evidence="5" type="ORF">SAMN04488096_109127</name>
</gene>
<dbReference type="InterPro" id="IPR001173">
    <property type="entry name" value="Glyco_trans_2-like"/>
</dbReference>
<dbReference type="CDD" id="cd06423">
    <property type="entry name" value="CESA_like"/>
    <property type="match status" value="1"/>
</dbReference>
<evidence type="ECO:0000259" key="4">
    <source>
        <dbReference type="Pfam" id="PF00535"/>
    </source>
</evidence>
<protein>
    <submittedName>
        <fullName evidence="5">Glycosyl transferase family 2</fullName>
    </submittedName>
</protein>
<dbReference type="GO" id="GO:0016757">
    <property type="term" value="F:glycosyltransferase activity"/>
    <property type="evidence" value="ECO:0007669"/>
    <property type="project" value="UniProtKB-KW"/>
</dbReference>
<evidence type="ECO:0000256" key="1">
    <source>
        <dbReference type="ARBA" id="ARBA00006739"/>
    </source>
</evidence>
<reference evidence="5 6" key="1">
    <citation type="submission" date="2016-11" db="EMBL/GenBank/DDBJ databases">
        <authorList>
            <person name="Jaros S."/>
            <person name="Januszkiewicz K."/>
            <person name="Wedrychowicz H."/>
        </authorList>
    </citation>
    <scope>NUCLEOTIDE SEQUENCE [LARGE SCALE GENOMIC DNA]</scope>
    <source>
        <strain evidence="5 6">DSM 21425</strain>
    </source>
</reference>
<dbReference type="Gene3D" id="3.90.550.10">
    <property type="entry name" value="Spore Coat Polysaccharide Biosynthesis Protein SpsA, Chain A"/>
    <property type="match status" value="1"/>
</dbReference>
<keyword evidence="2" id="KW-0328">Glycosyltransferase</keyword>
<keyword evidence="6" id="KW-1185">Reference proteome</keyword>
<name>A0A1M6H4Y4_9FLAO</name>
<dbReference type="PANTHER" id="PTHR43630:SF1">
    <property type="entry name" value="POLY-BETA-1,6-N-ACETYL-D-GLUCOSAMINE SYNTHASE"/>
    <property type="match status" value="1"/>
</dbReference>
<dbReference type="SUPFAM" id="SSF53448">
    <property type="entry name" value="Nucleotide-diphospho-sugar transferases"/>
    <property type="match status" value="1"/>
</dbReference>
<comment type="similarity">
    <text evidence="1">Belongs to the glycosyltransferase 2 family.</text>
</comment>
<accession>A0A1M6H4Y4</accession>
<dbReference type="InterPro" id="IPR029044">
    <property type="entry name" value="Nucleotide-diphossugar_trans"/>
</dbReference>
<keyword evidence="3 5" id="KW-0808">Transferase</keyword>
<sequence length="282" mass="32874">MNFYIIIPAHNEADCIDKTLQSLVKQTFLPKKIIVVNDNSTDETENVVQKFINQYPFIDIINNNSSGEHLPGSKVIRAFEKGLDKLDKNYDILCKFDADLIFPLNYLERLAEEFQLNKKLGMVGGFCYIKKENDWQLESLTNKDHIRGALKAYRKECFKAINGLKPSMGWDTVDELLCLYHGWEIKTLPDLKVKHLRPTGNTYNKAAKYKQGEAFYKLGYGFKITFIASLKLALKKKDIRLLNDYLIGFYKAKQKKLPSLVTPEEGKWIRKYRWKKIKEKLF</sequence>
<evidence type="ECO:0000256" key="3">
    <source>
        <dbReference type="ARBA" id="ARBA00022679"/>
    </source>
</evidence>
<evidence type="ECO:0000313" key="5">
    <source>
        <dbReference type="EMBL" id="SHJ17240.1"/>
    </source>
</evidence>
<organism evidence="5 6">
    <name type="scientific">Mesonia phycicola</name>
    <dbReference type="NCBI Taxonomy" id="579105"/>
    <lineage>
        <taxon>Bacteria</taxon>
        <taxon>Pseudomonadati</taxon>
        <taxon>Bacteroidota</taxon>
        <taxon>Flavobacteriia</taxon>
        <taxon>Flavobacteriales</taxon>
        <taxon>Flavobacteriaceae</taxon>
        <taxon>Mesonia</taxon>
    </lineage>
</organism>
<dbReference type="OrthoDB" id="1142396at2"/>
<dbReference type="Pfam" id="PF00535">
    <property type="entry name" value="Glycos_transf_2"/>
    <property type="match status" value="1"/>
</dbReference>
<dbReference type="AlphaFoldDB" id="A0A1M6H4Y4"/>
<dbReference type="STRING" id="579105.SAMN04488096_109127"/>
<dbReference type="RefSeq" id="WP_073153175.1">
    <property type="nucleotide sequence ID" value="NZ_FQYY01000009.1"/>
</dbReference>
<dbReference type="PANTHER" id="PTHR43630">
    <property type="entry name" value="POLY-BETA-1,6-N-ACETYL-D-GLUCOSAMINE SYNTHASE"/>
    <property type="match status" value="1"/>
</dbReference>
<evidence type="ECO:0000313" key="6">
    <source>
        <dbReference type="Proteomes" id="UP000184225"/>
    </source>
</evidence>